<dbReference type="PANTHER" id="PTHR40265">
    <property type="entry name" value="BLL2707 PROTEIN"/>
    <property type="match status" value="1"/>
</dbReference>
<accession>A0AAV9J9I2</accession>
<dbReference type="PANTHER" id="PTHR40265:SF1">
    <property type="entry name" value="GLYOXALASE-LIKE DOMAIN-CONTAINING PROTEIN"/>
    <property type="match status" value="1"/>
</dbReference>
<dbReference type="InterPro" id="IPR029068">
    <property type="entry name" value="Glyas_Bleomycin-R_OHBP_Dase"/>
</dbReference>
<protein>
    <recommendedName>
        <fullName evidence="1">Glyoxalase-like domain-containing protein</fullName>
    </recommendedName>
</protein>
<sequence>MRKSPAQLDHVVLLLPHQDLVKLPKWLTDRFTVSAGGKHADGKTENRLILFRDGTYVELIAFIKDDPDKRKGHRWDKDFGVVDYALTTRIDFDLAGLQERLKQCGSGISYAEPVEGGRVTPDKKELKWKVTIPQGIAHGTVPFWCHDLTPRERRVPAFDGNTHHPCGAVGMANVIAHIHEEHFDRVVSALPAITNLSRNEEAEYTVSTPYEIGKPDEPKLRLRKRGEDQKQDLRLTLEVQCPGRGGQGNIEQRVGDGVVLINFVNGEHHHVRGKEVNGK</sequence>
<dbReference type="InterPro" id="IPR025870">
    <property type="entry name" value="Glyoxalase-like_dom"/>
</dbReference>
<proteinExistence type="predicted"/>
<evidence type="ECO:0000259" key="1">
    <source>
        <dbReference type="Pfam" id="PF13468"/>
    </source>
</evidence>
<reference evidence="2 3" key="1">
    <citation type="submission" date="2021-11" db="EMBL/GenBank/DDBJ databases">
        <title>Black yeast isolated from Biological Soil Crust.</title>
        <authorList>
            <person name="Kurbessoian T."/>
        </authorList>
    </citation>
    <scope>NUCLEOTIDE SEQUENCE [LARGE SCALE GENOMIC DNA]</scope>
    <source>
        <strain evidence="2 3">CCFEE 5522</strain>
    </source>
</reference>
<evidence type="ECO:0000313" key="3">
    <source>
        <dbReference type="Proteomes" id="UP001324427"/>
    </source>
</evidence>
<keyword evidence="3" id="KW-1185">Reference proteome</keyword>
<evidence type="ECO:0000313" key="2">
    <source>
        <dbReference type="EMBL" id="KAK4541426.1"/>
    </source>
</evidence>
<feature type="domain" description="Glyoxalase-like" evidence="1">
    <location>
        <begin position="8"/>
        <end position="181"/>
    </location>
</feature>
<name>A0AAV9J9I2_9PEZI</name>
<organism evidence="2 3">
    <name type="scientific">Oleoguttula mirabilis</name>
    <dbReference type="NCBI Taxonomy" id="1507867"/>
    <lineage>
        <taxon>Eukaryota</taxon>
        <taxon>Fungi</taxon>
        <taxon>Dikarya</taxon>
        <taxon>Ascomycota</taxon>
        <taxon>Pezizomycotina</taxon>
        <taxon>Dothideomycetes</taxon>
        <taxon>Dothideomycetidae</taxon>
        <taxon>Mycosphaerellales</taxon>
        <taxon>Teratosphaeriaceae</taxon>
        <taxon>Oleoguttula</taxon>
    </lineage>
</organism>
<dbReference type="Proteomes" id="UP001324427">
    <property type="component" value="Unassembled WGS sequence"/>
</dbReference>
<comment type="caution">
    <text evidence="2">The sequence shown here is derived from an EMBL/GenBank/DDBJ whole genome shotgun (WGS) entry which is preliminary data.</text>
</comment>
<dbReference type="AlphaFoldDB" id="A0AAV9J9I2"/>
<dbReference type="Pfam" id="PF13468">
    <property type="entry name" value="Glyoxalase_3"/>
    <property type="match status" value="1"/>
</dbReference>
<dbReference type="Gene3D" id="3.10.180.10">
    <property type="entry name" value="2,3-Dihydroxybiphenyl 1,2-Dioxygenase, domain 1"/>
    <property type="match status" value="1"/>
</dbReference>
<dbReference type="EMBL" id="JAVFHQ010000053">
    <property type="protein sequence ID" value="KAK4541426.1"/>
    <property type="molecule type" value="Genomic_DNA"/>
</dbReference>
<gene>
    <name evidence="2" type="ORF">LTR36_008027</name>
</gene>